<evidence type="ECO:0000313" key="9">
    <source>
        <dbReference type="Proteomes" id="UP000702952"/>
    </source>
</evidence>
<keyword evidence="5 6" id="KW-0472">Membrane</keyword>
<evidence type="ECO:0000256" key="5">
    <source>
        <dbReference type="ARBA" id="ARBA00023136"/>
    </source>
</evidence>
<dbReference type="SUPFAM" id="SSF103473">
    <property type="entry name" value="MFS general substrate transporter"/>
    <property type="match status" value="1"/>
</dbReference>
<feature type="transmembrane region" description="Helical" evidence="6">
    <location>
        <begin position="94"/>
        <end position="111"/>
    </location>
</feature>
<dbReference type="Pfam" id="PF07690">
    <property type="entry name" value="MFS_1"/>
    <property type="match status" value="1"/>
</dbReference>
<dbReference type="Gene3D" id="1.20.1250.20">
    <property type="entry name" value="MFS general substrate transporter like domains"/>
    <property type="match status" value="1"/>
</dbReference>
<feature type="transmembrane region" description="Helical" evidence="6">
    <location>
        <begin position="246"/>
        <end position="264"/>
    </location>
</feature>
<name>A0AA44F6K3_AGRTU</name>
<evidence type="ECO:0000259" key="7">
    <source>
        <dbReference type="PROSITE" id="PS50850"/>
    </source>
</evidence>
<dbReference type="PANTHER" id="PTHR42718:SF9">
    <property type="entry name" value="MAJOR FACILITATOR SUPERFAMILY MULTIDRUG TRANSPORTER MFSC"/>
    <property type="match status" value="1"/>
</dbReference>
<keyword evidence="2" id="KW-0813">Transport</keyword>
<comment type="caution">
    <text evidence="8">The sequence shown here is derived from an EMBL/GenBank/DDBJ whole genome shotgun (WGS) entry which is preliminary data.</text>
</comment>
<evidence type="ECO:0000256" key="2">
    <source>
        <dbReference type="ARBA" id="ARBA00022448"/>
    </source>
</evidence>
<feature type="transmembrane region" description="Helical" evidence="6">
    <location>
        <begin position="418"/>
        <end position="438"/>
    </location>
</feature>
<keyword evidence="4 6" id="KW-1133">Transmembrane helix</keyword>
<feature type="transmembrane region" description="Helical" evidence="6">
    <location>
        <begin position="320"/>
        <end position="344"/>
    </location>
</feature>
<feature type="transmembrane region" description="Helical" evidence="6">
    <location>
        <begin position="284"/>
        <end position="308"/>
    </location>
</feature>
<feature type="transmembrane region" description="Helical" evidence="6">
    <location>
        <begin position="351"/>
        <end position="367"/>
    </location>
</feature>
<accession>A0AA44F6K3</accession>
<evidence type="ECO:0000256" key="3">
    <source>
        <dbReference type="ARBA" id="ARBA00022692"/>
    </source>
</evidence>
<dbReference type="PANTHER" id="PTHR42718">
    <property type="entry name" value="MAJOR FACILITATOR SUPERFAMILY MULTIDRUG TRANSPORTER MFSC"/>
    <property type="match status" value="1"/>
</dbReference>
<keyword evidence="3 6" id="KW-0812">Transmembrane</keyword>
<dbReference type="InterPro" id="IPR011701">
    <property type="entry name" value="MFS"/>
</dbReference>
<feature type="transmembrane region" description="Helical" evidence="6">
    <location>
        <begin position="215"/>
        <end position="234"/>
    </location>
</feature>
<feature type="transmembrane region" description="Helical" evidence="6">
    <location>
        <begin position="21"/>
        <end position="41"/>
    </location>
</feature>
<dbReference type="GO" id="GO:0022857">
    <property type="term" value="F:transmembrane transporter activity"/>
    <property type="evidence" value="ECO:0007669"/>
    <property type="project" value="InterPro"/>
</dbReference>
<evidence type="ECO:0000256" key="6">
    <source>
        <dbReference type="SAM" id="Phobius"/>
    </source>
</evidence>
<dbReference type="GO" id="GO:0016020">
    <property type="term" value="C:membrane"/>
    <property type="evidence" value="ECO:0007669"/>
    <property type="project" value="UniProtKB-SubCell"/>
</dbReference>
<proteinExistence type="predicted"/>
<feature type="transmembrane region" description="Helical" evidence="6">
    <location>
        <begin position="117"/>
        <end position="141"/>
    </location>
</feature>
<dbReference type="PROSITE" id="PS50850">
    <property type="entry name" value="MFS"/>
    <property type="match status" value="1"/>
</dbReference>
<protein>
    <submittedName>
        <fullName evidence="8">MFS transporter</fullName>
    </submittedName>
</protein>
<feature type="transmembrane region" description="Helical" evidence="6">
    <location>
        <begin position="153"/>
        <end position="174"/>
    </location>
</feature>
<evidence type="ECO:0000256" key="1">
    <source>
        <dbReference type="ARBA" id="ARBA00004141"/>
    </source>
</evidence>
<feature type="domain" description="Major facilitator superfamily (MFS) profile" evidence="7">
    <location>
        <begin position="24"/>
        <end position="525"/>
    </location>
</feature>
<sequence>MTSIPSVLPAPAVAAPAPTPFTLRLMLGLVGILVAALSAGLNDRVTSTAMPDIRGMLAVGSDEGSWFDTVFALGEVMGMVVAPWLAVTFSMRKFSMVASVILALAGAAAVFIRDPAIFLLCRLVQGVAGGLLIPILMAAALRFLPPNIKLYGLAAYALTATFGPNVATPLTAFWTDVVGWQFVFLQVIPLCAAAVALIFYGIPQDPLRLERLKTIDWRGVLLAWGIAACLVVGIEQGERFDWFESPGITTLLVLPLLLVPLFILNELHHPLPLIRPQLLLRRNFAFGVLMLSGFLVIGLAGSLVPSLYLSEVKGYRPQELASMAAMLAVPTLIFLPATSFLLSFQWLDGRYLIVAGLLVLMACFYQASLITSDWNRDNFMMLPLAQSAGQCLIVVPLLMIATSVIAPPEGPFGSATINTVRALIAPIASGLIEAFVTFREHFHSNVLLDRVGATRFLLTSPMEHGETTSSRIGALSAQQSLSLSEIAESASQQAVVMSVADTFLMLIGVAAMLLFLVLLLPQRTYPPFLPKR</sequence>
<dbReference type="Proteomes" id="UP000702952">
    <property type="component" value="Unassembled WGS sequence"/>
</dbReference>
<evidence type="ECO:0000256" key="4">
    <source>
        <dbReference type="ARBA" id="ARBA00022989"/>
    </source>
</evidence>
<gene>
    <name evidence="8" type="ORF">G6M46_16280</name>
</gene>
<feature type="transmembrane region" description="Helical" evidence="6">
    <location>
        <begin position="180"/>
        <end position="203"/>
    </location>
</feature>
<reference evidence="8" key="1">
    <citation type="journal article" date="2020" name="Science">
        <title>Unexpected conservation and global transmission of agrobacterial virulence plasmids.</title>
        <authorList>
            <person name="Weisberg A.J."/>
            <person name="Davis E.W. 2nd"/>
            <person name="Tabima J."/>
            <person name="Belcher M.S."/>
            <person name="Miller M."/>
            <person name="Kuo C.H."/>
            <person name="Loper J.E."/>
            <person name="Grunwald N.J."/>
            <person name="Putnam M.L."/>
            <person name="Chang J.H."/>
        </authorList>
    </citation>
    <scope>NUCLEOTIDE SEQUENCE</scope>
    <source>
        <strain evidence="8">17-1853-1a</strain>
    </source>
</reference>
<dbReference type="InterPro" id="IPR020846">
    <property type="entry name" value="MFS_dom"/>
</dbReference>
<evidence type="ECO:0000313" key="8">
    <source>
        <dbReference type="EMBL" id="NTC29693.1"/>
    </source>
</evidence>
<organism evidence="8 9">
    <name type="scientific">Agrobacterium tumefaciens</name>
    <dbReference type="NCBI Taxonomy" id="358"/>
    <lineage>
        <taxon>Bacteria</taxon>
        <taxon>Pseudomonadati</taxon>
        <taxon>Pseudomonadota</taxon>
        <taxon>Alphaproteobacteria</taxon>
        <taxon>Hyphomicrobiales</taxon>
        <taxon>Rhizobiaceae</taxon>
        <taxon>Rhizobium/Agrobacterium group</taxon>
        <taxon>Agrobacterium</taxon>
        <taxon>Agrobacterium tumefaciens complex</taxon>
    </lineage>
</organism>
<dbReference type="InterPro" id="IPR036259">
    <property type="entry name" value="MFS_trans_sf"/>
</dbReference>
<feature type="transmembrane region" description="Helical" evidence="6">
    <location>
        <begin position="387"/>
        <end position="406"/>
    </location>
</feature>
<feature type="transmembrane region" description="Helical" evidence="6">
    <location>
        <begin position="503"/>
        <end position="521"/>
    </location>
</feature>
<dbReference type="EMBL" id="JAAMAY010000027">
    <property type="protein sequence ID" value="NTC29693.1"/>
    <property type="molecule type" value="Genomic_DNA"/>
</dbReference>
<dbReference type="AlphaFoldDB" id="A0AA44F6K3"/>
<feature type="transmembrane region" description="Helical" evidence="6">
    <location>
        <begin position="66"/>
        <end position="87"/>
    </location>
</feature>
<comment type="subcellular location">
    <subcellularLocation>
        <location evidence="1">Membrane</location>
        <topology evidence="1">Multi-pass membrane protein</topology>
    </subcellularLocation>
</comment>